<protein>
    <submittedName>
        <fullName evidence="1">(diamondback moth) hypothetical protein</fullName>
    </submittedName>
</protein>
<name>A0A8S4GAR3_PLUXY</name>
<dbReference type="Pfam" id="PF01237">
    <property type="entry name" value="Oxysterol_BP"/>
    <property type="match status" value="1"/>
</dbReference>
<dbReference type="InterPro" id="IPR000648">
    <property type="entry name" value="Oxysterol-bd"/>
</dbReference>
<dbReference type="GO" id="GO:0032934">
    <property type="term" value="F:sterol binding"/>
    <property type="evidence" value="ECO:0007669"/>
    <property type="project" value="TreeGrafter"/>
</dbReference>
<dbReference type="AlphaFoldDB" id="A0A8S4GAR3"/>
<gene>
    <name evidence="1" type="ORF">PLXY2_LOCUS15065</name>
</gene>
<dbReference type="GO" id="GO:0005829">
    <property type="term" value="C:cytosol"/>
    <property type="evidence" value="ECO:0007669"/>
    <property type="project" value="TreeGrafter"/>
</dbReference>
<dbReference type="FunFam" id="2.40.160.120:FF:000005">
    <property type="entry name" value="Oxysterol-binding protein"/>
    <property type="match status" value="1"/>
</dbReference>
<organism evidence="1 2">
    <name type="scientific">Plutella xylostella</name>
    <name type="common">Diamondback moth</name>
    <name type="synonym">Plutella maculipennis</name>
    <dbReference type="NCBI Taxonomy" id="51655"/>
    <lineage>
        <taxon>Eukaryota</taxon>
        <taxon>Metazoa</taxon>
        <taxon>Ecdysozoa</taxon>
        <taxon>Arthropoda</taxon>
        <taxon>Hexapoda</taxon>
        <taxon>Insecta</taxon>
        <taxon>Pterygota</taxon>
        <taxon>Neoptera</taxon>
        <taxon>Endopterygota</taxon>
        <taxon>Lepidoptera</taxon>
        <taxon>Glossata</taxon>
        <taxon>Ditrysia</taxon>
        <taxon>Yponomeutoidea</taxon>
        <taxon>Plutellidae</taxon>
        <taxon>Plutella</taxon>
    </lineage>
</organism>
<keyword evidence="2" id="KW-1185">Reference proteome</keyword>
<dbReference type="Proteomes" id="UP000653454">
    <property type="component" value="Unassembled WGS sequence"/>
</dbReference>
<dbReference type="GO" id="GO:0005886">
    <property type="term" value="C:plasma membrane"/>
    <property type="evidence" value="ECO:0007669"/>
    <property type="project" value="TreeGrafter"/>
</dbReference>
<dbReference type="GO" id="GO:0097038">
    <property type="term" value="C:perinuclear endoplasmic reticulum"/>
    <property type="evidence" value="ECO:0007669"/>
    <property type="project" value="TreeGrafter"/>
</dbReference>
<proteinExistence type="predicted"/>
<dbReference type="Gene3D" id="2.40.160.120">
    <property type="match status" value="3"/>
</dbReference>
<dbReference type="PANTHER" id="PTHR10972:SF209">
    <property type="entry name" value="OXYSTEROL-BINDING PROTEIN"/>
    <property type="match status" value="1"/>
</dbReference>
<dbReference type="InterPro" id="IPR037239">
    <property type="entry name" value="OSBP_sf"/>
</dbReference>
<dbReference type="EMBL" id="CAJHNJ030000161">
    <property type="protein sequence ID" value="CAG9136807.1"/>
    <property type="molecule type" value="Genomic_DNA"/>
</dbReference>
<reference evidence="1" key="1">
    <citation type="submission" date="2020-11" db="EMBL/GenBank/DDBJ databases">
        <authorList>
            <person name="Whiteford S."/>
        </authorList>
    </citation>
    <scope>NUCLEOTIDE SEQUENCE</scope>
</reference>
<comment type="caution">
    <text evidence="1">The sequence shown here is derived from an EMBL/GenBank/DDBJ whole genome shotgun (WGS) entry which is preliminary data.</text>
</comment>
<accession>A0A8S4GAR3</accession>
<evidence type="ECO:0000313" key="1">
    <source>
        <dbReference type="EMBL" id="CAG9136807.1"/>
    </source>
</evidence>
<dbReference type="PANTHER" id="PTHR10972">
    <property type="entry name" value="OXYSTEROL-BINDING PROTEIN-RELATED"/>
    <property type="match status" value="1"/>
</dbReference>
<dbReference type="SUPFAM" id="SSF144000">
    <property type="entry name" value="Oxysterol-binding protein-like"/>
    <property type="match status" value="3"/>
</dbReference>
<evidence type="ECO:0000313" key="2">
    <source>
        <dbReference type="Proteomes" id="UP000653454"/>
    </source>
</evidence>
<sequence>MVYFNTRYSILQVSHHPPVSAFHADSQHFVFHGSVHPKIKFCGKSVEFQPKGHVTVELPRWGEAYTWSNVNCCVHNVIVGKLWIEQYGVMEVLCHGGAGLRANLTFKPAGFQNRDLHRVDGFIVDPRICRTVGKLWIEQYGVMEVLCHGGAGLRANLTFKPAGFQNRDLHRVDGFIVDPRICRTVGKLWIEQYGVMEVLCHGGAGLRANLTFKPAGFQNRDLHRVDGFIVDPR</sequence>